<dbReference type="PANTHER" id="PTHR44281:SF4">
    <property type="entry name" value="SPINDLE ASSEMBLY ABNORMAL PROTEIN 6 HOMOLOG"/>
    <property type="match status" value="1"/>
</dbReference>
<dbReference type="AlphaFoldDB" id="A0A8C5WGZ2"/>
<protein>
    <recommendedName>
        <fullName evidence="2">Spindle assembly abnormal protein 6 homolog</fullName>
    </recommendedName>
</protein>
<feature type="compositionally biased region" description="Basic and acidic residues" evidence="7">
    <location>
        <begin position="424"/>
        <end position="440"/>
    </location>
</feature>
<evidence type="ECO:0000256" key="5">
    <source>
        <dbReference type="ARBA" id="ARBA00023212"/>
    </source>
</evidence>
<keyword evidence="3" id="KW-0963">Cytoplasm</keyword>
<dbReference type="CDD" id="cd10142">
    <property type="entry name" value="HD_SAS6_N"/>
    <property type="match status" value="1"/>
</dbReference>
<evidence type="ECO:0000256" key="4">
    <source>
        <dbReference type="ARBA" id="ARBA00023054"/>
    </source>
</evidence>
<evidence type="ECO:0000256" key="2">
    <source>
        <dbReference type="ARBA" id="ARBA00020407"/>
    </source>
</evidence>
<dbReference type="Pfam" id="PF16531">
    <property type="entry name" value="SAS-6_N"/>
    <property type="match status" value="1"/>
</dbReference>
<dbReference type="InterPro" id="IPR038558">
    <property type="entry name" value="SAS-6_N_sf"/>
</dbReference>
<keyword evidence="4" id="KW-0175">Coiled coil</keyword>
<dbReference type="Gene3D" id="2.170.210.20">
    <property type="entry name" value="Spindle assembly abnormal protein 6, N-terminal domain"/>
    <property type="match status" value="1"/>
</dbReference>
<dbReference type="Pfam" id="PF18594">
    <property type="entry name" value="Sas6_CC"/>
    <property type="match status" value="1"/>
</dbReference>
<dbReference type="GeneTree" id="ENSGT00390000006932"/>
<dbReference type="Ensembl" id="ENSLLET00000038827.1">
    <property type="protein sequence ID" value="ENSLLEP00000037393.1"/>
    <property type="gene ID" value="ENSLLEG00000023677.1"/>
</dbReference>
<proteinExistence type="predicted"/>
<comment type="subcellular location">
    <subcellularLocation>
        <location evidence="1">Cytoplasm</location>
        <location evidence="1">Cytoskeleton</location>
        <location evidence="1">Microtubule organizing center</location>
        <location evidence="1">Centrosome</location>
    </subcellularLocation>
</comment>
<feature type="domain" description="SAS-6 coiled-coil" evidence="9">
    <location>
        <begin position="148"/>
        <end position="177"/>
    </location>
</feature>
<sequence>MAQVDELLSRELKVLLRIRDTEERCLSIRICIELHSSAGSSHKKDLVVRMTDDTDPYFLYNLVISEEDFQSLKIQQGLLVDFSAFPQKFIDLLCQCSQEENKEVPRFLLQLSSSASLLSGSPAQLDVIETNPFKHLTHLSLRFLPATDMEVKSYLANCLRCVKEEKNVLKKTLSKTEEDLTRQLIFTQQSLSERCQELERIKSETSIKVTELMSQHLVEMTKEKENAQTAYAQLLQQHELQKKEQEISLQRSTQQTQSRLTELENFNKDLLEKRFKAEATIRELRAKCQGLEEDSQRSQQKVVSLQRENSALDAECHEKEKEVNRLNTRVAVLEQELKDKEQLLSRSNEVLKATQEQKVSLDAGSEKKQIQIGKLEATIKSLSTELLKANDIIKKLQGDLKSMMGKLKLKNAVTVQQEKLLSDQEKKMQEEEKELQETKKSLQLQEEESDKLREQLQLTEQKLNESKDLLKTNENVINWLNKQLNENHCVGTNSSATVSTHHVPENRTAFHASRMNCPLPSSYQVGPYVTTASASHPSTTESSNSAPRVQYNSFPKALAVTHPGTSRPAPCSNKENREAAGLDLKYLKKREVGYPLQGLNQNLGPGKATQVRTGTSRIHSAYFPGHTPSS</sequence>
<reference evidence="10" key="2">
    <citation type="submission" date="2025-09" db="UniProtKB">
        <authorList>
            <consortium name="Ensembl"/>
        </authorList>
    </citation>
    <scope>IDENTIFICATION</scope>
</reference>
<feature type="domain" description="Spindle assembly abnormal protein 6 N-terminal" evidence="8">
    <location>
        <begin position="8"/>
        <end position="143"/>
    </location>
</feature>
<keyword evidence="11" id="KW-1185">Reference proteome</keyword>
<keyword evidence="5" id="KW-0206">Cytoskeleton</keyword>
<evidence type="ECO:0000313" key="11">
    <source>
        <dbReference type="Proteomes" id="UP000694569"/>
    </source>
</evidence>
<dbReference type="Proteomes" id="UP000694569">
    <property type="component" value="Unplaced"/>
</dbReference>
<evidence type="ECO:0000256" key="6">
    <source>
        <dbReference type="ARBA" id="ARBA00023306"/>
    </source>
</evidence>
<dbReference type="SUPFAM" id="SSF90257">
    <property type="entry name" value="Myosin rod fragments"/>
    <property type="match status" value="1"/>
</dbReference>
<evidence type="ECO:0000259" key="8">
    <source>
        <dbReference type="Pfam" id="PF16531"/>
    </source>
</evidence>
<evidence type="ECO:0000256" key="7">
    <source>
        <dbReference type="SAM" id="MobiDB-lite"/>
    </source>
</evidence>
<dbReference type="InterPro" id="IPR032396">
    <property type="entry name" value="SAS-6_N"/>
</dbReference>
<reference evidence="10" key="1">
    <citation type="submission" date="2025-08" db="UniProtKB">
        <authorList>
            <consortium name="Ensembl"/>
        </authorList>
    </citation>
    <scope>IDENTIFICATION</scope>
</reference>
<dbReference type="GO" id="GO:0005814">
    <property type="term" value="C:centriole"/>
    <property type="evidence" value="ECO:0007669"/>
    <property type="project" value="TreeGrafter"/>
</dbReference>
<dbReference type="PANTHER" id="PTHR44281">
    <property type="entry name" value="SPINDLE ASSEMBLY ABNORMAL PROTEIN 6 HOMOLOG"/>
    <property type="match status" value="1"/>
</dbReference>
<evidence type="ECO:0000256" key="3">
    <source>
        <dbReference type="ARBA" id="ARBA00022490"/>
    </source>
</evidence>
<accession>A0A8C5WGZ2</accession>
<dbReference type="GO" id="GO:0005813">
    <property type="term" value="C:centrosome"/>
    <property type="evidence" value="ECO:0007669"/>
    <property type="project" value="UniProtKB-SubCell"/>
</dbReference>
<name>A0A8C5WGZ2_9ANUR</name>
<feature type="region of interest" description="Disordered" evidence="7">
    <location>
        <begin position="424"/>
        <end position="447"/>
    </location>
</feature>
<evidence type="ECO:0000259" key="9">
    <source>
        <dbReference type="Pfam" id="PF18594"/>
    </source>
</evidence>
<keyword evidence="6" id="KW-0131">Cell cycle</keyword>
<evidence type="ECO:0000256" key="1">
    <source>
        <dbReference type="ARBA" id="ARBA00004300"/>
    </source>
</evidence>
<dbReference type="GO" id="GO:0007099">
    <property type="term" value="P:centriole replication"/>
    <property type="evidence" value="ECO:0007669"/>
    <property type="project" value="TreeGrafter"/>
</dbReference>
<dbReference type="GO" id="GO:0007283">
    <property type="term" value="P:spermatogenesis"/>
    <property type="evidence" value="ECO:0007669"/>
    <property type="project" value="TreeGrafter"/>
</dbReference>
<evidence type="ECO:0000313" key="10">
    <source>
        <dbReference type="Ensembl" id="ENSLLEP00000037393.1"/>
    </source>
</evidence>
<dbReference type="InterPro" id="IPR041513">
    <property type="entry name" value="SAS6_CC"/>
</dbReference>
<organism evidence="10 11">
    <name type="scientific">Leptobrachium leishanense</name>
    <name type="common">Leishan spiny toad</name>
    <dbReference type="NCBI Taxonomy" id="445787"/>
    <lineage>
        <taxon>Eukaryota</taxon>
        <taxon>Metazoa</taxon>
        <taxon>Chordata</taxon>
        <taxon>Craniata</taxon>
        <taxon>Vertebrata</taxon>
        <taxon>Euteleostomi</taxon>
        <taxon>Amphibia</taxon>
        <taxon>Batrachia</taxon>
        <taxon>Anura</taxon>
        <taxon>Pelobatoidea</taxon>
        <taxon>Megophryidae</taxon>
        <taxon>Leptobrachium</taxon>
    </lineage>
</organism>
<dbReference type="OrthoDB" id="49058at2759"/>